<dbReference type="InParanoid" id="A0A1X7TTE1"/>
<dbReference type="AlphaFoldDB" id="A0A1X7TTE1"/>
<organism evidence="2">
    <name type="scientific">Amphimedon queenslandica</name>
    <name type="common">Sponge</name>
    <dbReference type="NCBI Taxonomy" id="400682"/>
    <lineage>
        <taxon>Eukaryota</taxon>
        <taxon>Metazoa</taxon>
        <taxon>Porifera</taxon>
        <taxon>Demospongiae</taxon>
        <taxon>Heteroscleromorpha</taxon>
        <taxon>Haplosclerida</taxon>
        <taxon>Niphatidae</taxon>
        <taxon>Amphimedon</taxon>
    </lineage>
</organism>
<name>A0A1X7TTE1_AMPQE</name>
<evidence type="ECO:0000256" key="1">
    <source>
        <dbReference type="SAM" id="MobiDB-lite"/>
    </source>
</evidence>
<feature type="region of interest" description="Disordered" evidence="1">
    <location>
        <begin position="16"/>
        <end position="37"/>
    </location>
</feature>
<feature type="compositionally biased region" description="Polar residues" evidence="1">
    <location>
        <begin position="19"/>
        <end position="35"/>
    </location>
</feature>
<protein>
    <submittedName>
        <fullName evidence="2">Uncharacterized protein</fullName>
    </submittedName>
</protein>
<reference evidence="2" key="1">
    <citation type="submission" date="2017-05" db="UniProtKB">
        <authorList>
            <consortium name="EnsemblMetazoa"/>
        </authorList>
    </citation>
    <scope>IDENTIFICATION</scope>
</reference>
<accession>A0A1X7TTE1</accession>
<evidence type="ECO:0000313" key="2">
    <source>
        <dbReference type="EnsemblMetazoa" id="Aqu2.1.18297_001"/>
    </source>
</evidence>
<proteinExistence type="predicted"/>
<sequence>MGNDAVRQVISDSGKGIALTTTQKTSPRTATTGTRQPCRLPYISHHHQV</sequence>
<dbReference type="EnsemblMetazoa" id="Aqu2.1.18297_001">
    <property type="protein sequence ID" value="Aqu2.1.18297_001"/>
    <property type="gene ID" value="Aqu2.1.18297"/>
</dbReference>